<gene>
    <name evidence="10" type="ORF">SAMN05444158_0785</name>
</gene>
<keyword evidence="6 8" id="KW-1133">Transmembrane helix</keyword>
<dbReference type="Pfam" id="PF00528">
    <property type="entry name" value="BPD_transp_1"/>
    <property type="match status" value="2"/>
</dbReference>
<evidence type="ECO:0000313" key="11">
    <source>
        <dbReference type="Proteomes" id="UP000243904"/>
    </source>
</evidence>
<evidence type="ECO:0000256" key="1">
    <source>
        <dbReference type="ARBA" id="ARBA00004429"/>
    </source>
</evidence>
<sequence length="563" mass="61343">MALGRAWTRWRSTRDPLRSFVTATLWLLLALFVLYPLVELIRRALSDDSGFTLAPLISAINNKNNLRAFVNSLLLATLVGICGTVFGFLFAFTVERTQAPRLWIRLLDVATLLPLISPPFTTSIAFVFSFGPRGFITHDLLRLNNATVYGLSSTLAAETLTYFPLAYMALRPMLAGIGGDLEEMAFSLGSSRWRVFRTVTLSLTVPGLANAFLLLFAASLADFATPLILAGNEFPVLPTEAYLQITGMFDLKSGAVLSLLLLVPAGIVYLLQRNVIARRRYVTMTGKGRAGASRNSVAPWTGRMLMAFCLVVVVFILYLYALLLIASLVLSFGANYTPTLAHYRVIFTEGIPAIEDTLIIALVGMPIGGLYGVIVGYLVGRTQFIGRQAMEIVTMLNYALPGTIVGIAYLIAFNEPPFLLTGTAAIIIACYVFRYSPTGIRTTVALLQQIDRSIEEASLSLGASSFMTFRRVMLPLIMPAFFAGLSVVFIRSMTAISATIFLVSINWTLITVRILENMTELSLGPAAAFSVFVILVVIVVTSGLGWVLRRVTAPGLRLPAVEG</sequence>
<evidence type="ECO:0000256" key="8">
    <source>
        <dbReference type="RuleBase" id="RU363032"/>
    </source>
</evidence>
<evidence type="ECO:0000256" key="6">
    <source>
        <dbReference type="ARBA" id="ARBA00022989"/>
    </source>
</evidence>
<dbReference type="InterPro" id="IPR035906">
    <property type="entry name" value="MetI-like_sf"/>
</dbReference>
<evidence type="ECO:0000256" key="5">
    <source>
        <dbReference type="ARBA" id="ARBA00022692"/>
    </source>
</evidence>
<keyword evidence="11" id="KW-1185">Reference proteome</keyword>
<keyword evidence="4" id="KW-0997">Cell inner membrane</keyword>
<feature type="transmembrane region" description="Helical" evidence="8">
    <location>
        <begin position="358"/>
        <end position="380"/>
    </location>
</feature>
<organism evidence="10 11">
    <name type="scientific">Bradyrhizobium canariense</name>
    <dbReference type="NCBI Taxonomy" id="255045"/>
    <lineage>
        <taxon>Bacteria</taxon>
        <taxon>Pseudomonadati</taxon>
        <taxon>Pseudomonadota</taxon>
        <taxon>Alphaproteobacteria</taxon>
        <taxon>Hyphomicrobiales</taxon>
        <taxon>Nitrobacteraceae</taxon>
        <taxon>Bradyrhizobium</taxon>
    </lineage>
</organism>
<dbReference type="PANTHER" id="PTHR43357:SF3">
    <property type="entry name" value="FE(3+)-TRANSPORT SYSTEM PERMEASE PROTEIN FBPB 2"/>
    <property type="match status" value="1"/>
</dbReference>
<dbReference type="Gene3D" id="1.10.3720.10">
    <property type="entry name" value="MetI-like"/>
    <property type="match status" value="2"/>
</dbReference>
<keyword evidence="3" id="KW-1003">Cell membrane</keyword>
<dbReference type="AlphaFoldDB" id="A0A1H1NW97"/>
<evidence type="ECO:0000259" key="9">
    <source>
        <dbReference type="PROSITE" id="PS50928"/>
    </source>
</evidence>
<feature type="transmembrane region" description="Helical" evidence="8">
    <location>
        <begin position="106"/>
        <end position="128"/>
    </location>
</feature>
<feature type="transmembrane region" description="Helical" evidence="8">
    <location>
        <begin position="418"/>
        <end position="436"/>
    </location>
</feature>
<feature type="transmembrane region" description="Helical" evidence="8">
    <location>
        <begin position="304"/>
        <end position="330"/>
    </location>
</feature>
<evidence type="ECO:0000256" key="2">
    <source>
        <dbReference type="ARBA" id="ARBA00022448"/>
    </source>
</evidence>
<dbReference type="Proteomes" id="UP000243904">
    <property type="component" value="Chromosome I"/>
</dbReference>
<protein>
    <submittedName>
        <fullName evidence="10">Iron(III) transport system permease protein</fullName>
    </submittedName>
</protein>
<feature type="transmembrane region" description="Helical" evidence="8">
    <location>
        <begin position="20"/>
        <end position="38"/>
    </location>
</feature>
<keyword evidence="5 8" id="KW-0812">Transmembrane</keyword>
<dbReference type="PANTHER" id="PTHR43357">
    <property type="entry name" value="INNER MEMBRANE ABC TRANSPORTER PERMEASE PROTEIN YDCV"/>
    <property type="match status" value="1"/>
</dbReference>
<comment type="subcellular location">
    <subcellularLocation>
        <location evidence="1">Cell inner membrane</location>
        <topology evidence="1">Multi-pass membrane protein</topology>
    </subcellularLocation>
    <subcellularLocation>
        <location evidence="8">Cell membrane</location>
        <topology evidence="8">Multi-pass membrane protein</topology>
    </subcellularLocation>
</comment>
<dbReference type="InterPro" id="IPR000515">
    <property type="entry name" value="MetI-like"/>
</dbReference>
<feature type="transmembrane region" description="Helical" evidence="8">
    <location>
        <begin position="472"/>
        <end position="490"/>
    </location>
</feature>
<keyword evidence="7 8" id="KW-0472">Membrane</keyword>
<keyword evidence="2 8" id="KW-0813">Transport</keyword>
<proteinExistence type="inferred from homology"/>
<dbReference type="EMBL" id="LT629750">
    <property type="protein sequence ID" value="SDS03248.1"/>
    <property type="molecule type" value="Genomic_DNA"/>
</dbReference>
<evidence type="ECO:0000256" key="3">
    <source>
        <dbReference type="ARBA" id="ARBA00022475"/>
    </source>
</evidence>
<feature type="domain" description="ABC transmembrane type-1" evidence="9">
    <location>
        <begin position="69"/>
        <end position="272"/>
    </location>
</feature>
<feature type="transmembrane region" description="Helical" evidence="8">
    <location>
        <begin position="251"/>
        <end position="271"/>
    </location>
</feature>
<evidence type="ECO:0000256" key="7">
    <source>
        <dbReference type="ARBA" id="ARBA00023136"/>
    </source>
</evidence>
<name>A0A1H1NW97_9BRAD</name>
<dbReference type="PROSITE" id="PS50928">
    <property type="entry name" value="ABC_TM1"/>
    <property type="match status" value="2"/>
</dbReference>
<feature type="transmembrane region" description="Helical" evidence="8">
    <location>
        <begin position="527"/>
        <end position="548"/>
    </location>
</feature>
<evidence type="ECO:0000256" key="4">
    <source>
        <dbReference type="ARBA" id="ARBA00022519"/>
    </source>
</evidence>
<feature type="domain" description="ABC transmembrane type-1" evidence="9">
    <location>
        <begin position="354"/>
        <end position="544"/>
    </location>
</feature>
<dbReference type="SUPFAM" id="SSF161098">
    <property type="entry name" value="MetI-like"/>
    <property type="match status" value="2"/>
</dbReference>
<evidence type="ECO:0000313" key="10">
    <source>
        <dbReference type="EMBL" id="SDS03248.1"/>
    </source>
</evidence>
<dbReference type="GO" id="GO:0005886">
    <property type="term" value="C:plasma membrane"/>
    <property type="evidence" value="ECO:0007669"/>
    <property type="project" value="UniProtKB-SubCell"/>
</dbReference>
<dbReference type="CDD" id="cd06261">
    <property type="entry name" value="TM_PBP2"/>
    <property type="match status" value="2"/>
</dbReference>
<feature type="transmembrane region" description="Helical" evidence="8">
    <location>
        <begin position="73"/>
        <end position="94"/>
    </location>
</feature>
<feature type="transmembrane region" description="Helical" evidence="8">
    <location>
        <begin position="148"/>
        <end position="170"/>
    </location>
</feature>
<reference evidence="11" key="1">
    <citation type="submission" date="2016-10" db="EMBL/GenBank/DDBJ databases">
        <authorList>
            <person name="Varghese N."/>
            <person name="Submissions S."/>
        </authorList>
    </citation>
    <scope>NUCLEOTIDE SEQUENCE [LARGE SCALE GENOMIC DNA]</scope>
    <source>
        <strain evidence="11">GAS369</strain>
    </source>
</reference>
<comment type="similarity">
    <text evidence="8">Belongs to the binding-protein-dependent transport system permease family.</text>
</comment>
<accession>A0A1H1NW97</accession>
<feature type="transmembrane region" description="Helical" evidence="8">
    <location>
        <begin position="392"/>
        <end position="412"/>
    </location>
</feature>
<dbReference type="GO" id="GO:0055085">
    <property type="term" value="P:transmembrane transport"/>
    <property type="evidence" value="ECO:0007669"/>
    <property type="project" value="InterPro"/>
</dbReference>
<dbReference type="RefSeq" id="WP_146686362.1">
    <property type="nucleotide sequence ID" value="NZ_LT629750.1"/>
</dbReference>